<gene>
    <name evidence="1" type="ORF">CROQUDRAFT_90939</name>
</gene>
<keyword evidence="2" id="KW-1185">Reference proteome</keyword>
<organism evidence="1 2">
    <name type="scientific">Cronartium quercuum f. sp. fusiforme G11</name>
    <dbReference type="NCBI Taxonomy" id="708437"/>
    <lineage>
        <taxon>Eukaryota</taxon>
        <taxon>Fungi</taxon>
        <taxon>Dikarya</taxon>
        <taxon>Basidiomycota</taxon>
        <taxon>Pucciniomycotina</taxon>
        <taxon>Pucciniomycetes</taxon>
        <taxon>Pucciniales</taxon>
        <taxon>Coleosporiaceae</taxon>
        <taxon>Cronartium</taxon>
    </lineage>
</organism>
<dbReference type="Proteomes" id="UP000886653">
    <property type="component" value="Unassembled WGS sequence"/>
</dbReference>
<protein>
    <submittedName>
        <fullName evidence="1">Uncharacterized protein</fullName>
    </submittedName>
</protein>
<evidence type="ECO:0000313" key="1">
    <source>
        <dbReference type="EMBL" id="KAG0147804.1"/>
    </source>
</evidence>
<dbReference type="OrthoDB" id="2504637at2759"/>
<dbReference type="EMBL" id="MU167243">
    <property type="protein sequence ID" value="KAG0147804.1"/>
    <property type="molecule type" value="Genomic_DNA"/>
</dbReference>
<comment type="caution">
    <text evidence="1">The sequence shown here is derived from an EMBL/GenBank/DDBJ whole genome shotgun (WGS) entry which is preliminary data.</text>
</comment>
<name>A0A9P6TDI8_9BASI</name>
<dbReference type="AlphaFoldDB" id="A0A9P6TDI8"/>
<dbReference type="PANTHER" id="PTHR31912:SF34">
    <property type="entry name" value="NOTOCHORD-RELATED PROTEIN"/>
    <property type="match status" value="1"/>
</dbReference>
<dbReference type="PANTHER" id="PTHR31912">
    <property type="entry name" value="IP13529P"/>
    <property type="match status" value="1"/>
</dbReference>
<reference evidence="1" key="1">
    <citation type="submission" date="2013-11" db="EMBL/GenBank/DDBJ databases">
        <title>Genome sequence of the fusiform rust pathogen reveals effectors for host alternation and coevolution with pine.</title>
        <authorList>
            <consortium name="DOE Joint Genome Institute"/>
            <person name="Smith K."/>
            <person name="Pendleton A."/>
            <person name="Kubisiak T."/>
            <person name="Anderson C."/>
            <person name="Salamov A."/>
            <person name="Aerts A."/>
            <person name="Riley R."/>
            <person name="Clum A."/>
            <person name="Lindquist E."/>
            <person name="Ence D."/>
            <person name="Campbell M."/>
            <person name="Kronenberg Z."/>
            <person name="Feau N."/>
            <person name="Dhillon B."/>
            <person name="Hamelin R."/>
            <person name="Burleigh J."/>
            <person name="Smith J."/>
            <person name="Yandell M."/>
            <person name="Nelson C."/>
            <person name="Grigoriev I."/>
            <person name="Davis J."/>
        </authorList>
    </citation>
    <scope>NUCLEOTIDE SEQUENCE</scope>
    <source>
        <strain evidence="1">G11</strain>
    </source>
</reference>
<evidence type="ECO:0000313" key="2">
    <source>
        <dbReference type="Proteomes" id="UP000886653"/>
    </source>
</evidence>
<proteinExistence type="predicted"/>
<accession>A0A9P6TDI8</accession>
<sequence length="150" mass="16438">MFQSPYTQMTPGNVSKKWNKHLSFYFTLSGLPPQMTNAEYNIHFIGTSNTAGELEIADHIVDELNLLGTEGFKAFDHSIGHEVHVMVVVLCHLGDSPMHAEITNTPNPATALNPCCVCQLSVKAAADKMTPEYLQQFLGIRPDGSTVCVC</sequence>